<reference evidence="2 3" key="1">
    <citation type="submission" date="2021-04" db="EMBL/GenBank/DDBJ databases">
        <authorList>
            <person name="Shkoporov A.N."/>
            <person name="Stockdale S.R."/>
            <person name="Guerin E."/>
            <person name="Ross R.P."/>
            <person name="Hill C."/>
        </authorList>
    </citation>
    <scope>NUCLEOTIDE SEQUENCE [LARGE SCALE GENOMIC DNA]</scope>
    <source>
        <strain evidence="3">cr105_1</strain>
    </source>
</reference>
<name>A0AAE7V3K8_9CAUD</name>
<dbReference type="GO" id="GO:0016787">
    <property type="term" value="F:hydrolase activity"/>
    <property type="evidence" value="ECO:0007669"/>
    <property type="project" value="InterPro"/>
</dbReference>
<keyword evidence="3" id="KW-1185">Reference proteome</keyword>
<dbReference type="SUPFAM" id="SSF56300">
    <property type="entry name" value="Metallo-dependent phosphatases"/>
    <property type="match status" value="1"/>
</dbReference>
<feature type="domain" description="Calcineurin-like phosphoesterase" evidence="1">
    <location>
        <begin position="2"/>
        <end position="142"/>
    </location>
</feature>
<organism evidence="2 3">
    <name type="scientific">uncultured phage cr105_1</name>
    <dbReference type="NCBI Taxonomy" id="2986415"/>
    <lineage>
        <taxon>Viruses</taxon>
        <taxon>Duplodnaviria</taxon>
        <taxon>Heunggongvirae</taxon>
        <taxon>Uroviricota</taxon>
        <taxon>Caudoviricetes</taxon>
        <taxon>Crassvirales</taxon>
        <taxon>Suoliviridae</taxon>
        <taxon>Loutivirinae</taxon>
        <taxon>Buchavirus</taxon>
        <taxon>Buchavirus intestinalis</taxon>
    </lineage>
</organism>
<dbReference type="RefSeq" id="YP_010509700.1">
    <property type="nucleotide sequence ID" value="NC_067211.1"/>
</dbReference>
<dbReference type="InterPro" id="IPR029052">
    <property type="entry name" value="Metallo-depent_PP-like"/>
</dbReference>
<dbReference type="Proteomes" id="UP000827483">
    <property type="component" value="Segment"/>
</dbReference>
<gene>
    <name evidence="2" type="primary">gp_72790</name>
</gene>
<evidence type="ECO:0000313" key="3">
    <source>
        <dbReference type="Proteomes" id="UP000827483"/>
    </source>
</evidence>
<dbReference type="InterPro" id="IPR004843">
    <property type="entry name" value="Calcineurin-like_PHP"/>
</dbReference>
<accession>A0AAE7V3K8</accession>
<dbReference type="KEGG" id="vg:75687189"/>
<protein>
    <submittedName>
        <fullName evidence="2">Phosphodiesterase</fullName>
    </submittedName>
</protein>
<dbReference type="EMBL" id="MZ130493">
    <property type="protein sequence ID" value="QWM90760.1"/>
    <property type="molecule type" value="Genomic_DNA"/>
</dbReference>
<dbReference type="Pfam" id="PF00149">
    <property type="entry name" value="Metallophos"/>
    <property type="match status" value="1"/>
</dbReference>
<evidence type="ECO:0000313" key="2">
    <source>
        <dbReference type="EMBL" id="QWM90760.1"/>
    </source>
</evidence>
<evidence type="ECO:0000259" key="1">
    <source>
        <dbReference type="Pfam" id="PF00149"/>
    </source>
</evidence>
<sequence length="190" mass="22512">MIWFTADWHFFHDRILDFHPKRRELFGNNMKEVTEKMIQKWNSRIDKHDTVYILGDFAFGTTDEKRKLFQRLNGNKVLILGNHDKVSDNHRCFFNHITQIKNMTFKKTVFPSLPKNIEVIMCHFPMFSWEHIEKGSIMLHGHCHGSVDLQNSAELPDHIRIDVGIDSSFANYDFVSIDKLANFIKNYIKQ</sequence>
<dbReference type="Gene3D" id="3.60.21.10">
    <property type="match status" value="1"/>
</dbReference>
<proteinExistence type="predicted"/>
<dbReference type="GeneID" id="75687189"/>